<proteinExistence type="predicted"/>
<accession>A0ABN4B726</accession>
<evidence type="ECO:0000313" key="2">
    <source>
        <dbReference type="Proteomes" id="UP000011820"/>
    </source>
</evidence>
<dbReference type="EMBL" id="CP004005">
    <property type="protein sequence ID" value="AGH17384.1"/>
    <property type="molecule type" value="Genomic_DNA"/>
</dbReference>
<protein>
    <submittedName>
        <fullName evidence="1">Uncharacterized protein</fullName>
    </submittedName>
</protein>
<evidence type="ECO:0000313" key="1">
    <source>
        <dbReference type="EMBL" id="AGH17384.1"/>
    </source>
</evidence>
<gene>
    <name evidence="1" type="ORF">WSI_05135</name>
</gene>
<sequence>MDFIVAKQRNGPIESVPLFVDMPYSVIKDGKEW</sequence>
<reference evidence="1 2" key="1">
    <citation type="journal article" date="2013" name="Genome Announc.">
        <title>Complete Genome Sequence of a Chinese Strain of 'Candidatus Liberibacter asiaticus'.</title>
        <authorList>
            <person name="Lin H."/>
            <person name="Han C.S."/>
            <person name="Liu B."/>
            <person name="Lou B."/>
            <person name="Bai X."/>
            <person name="Deng C."/>
            <person name="Civerolo E.L."/>
            <person name="Gupta G."/>
        </authorList>
    </citation>
    <scope>NUCLEOTIDE SEQUENCE [LARGE SCALE GENOMIC DNA]</scope>
    <source>
        <strain evidence="2">gxpsy</strain>
    </source>
</reference>
<organism evidence="1 2">
    <name type="scientific">Candidatus Liberibacter asiaticus str. gxpsy</name>
    <dbReference type="NCBI Taxonomy" id="1174529"/>
    <lineage>
        <taxon>Bacteria</taxon>
        <taxon>Pseudomonadati</taxon>
        <taxon>Pseudomonadota</taxon>
        <taxon>Alphaproteobacteria</taxon>
        <taxon>Hyphomicrobiales</taxon>
        <taxon>Rhizobiaceae</taxon>
        <taxon>Liberibacter</taxon>
    </lineage>
</organism>
<dbReference type="Proteomes" id="UP000011820">
    <property type="component" value="Chromosome"/>
</dbReference>
<keyword evidence="2" id="KW-1185">Reference proteome</keyword>
<name>A0ABN4B726_LIBAS</name>